<feature type="compositionally biased region" description="Basic residues" evidence="1">
    <location>
        <begin position="170"/>
        <end position="181"/>
    </location>
</feature>
<feature type="region of interest" description="Disordered" evidence="1">
    <location>
        <begin position="165"/>
        <end position="201"/>
    </location>
</feature>
<dbReference type="Proteomes" id="UP001221413">
    <property type="component" value="Unassembled WGS sequence"/>
</dbReference>
<evidence type="ECO:0000256" key="1">
    <source>
        <dbReference type="SAM" id="MobiDB-lite"/>
    </source>
</evidence>
<feature type="compositionally biased region" description="Basic and acidic residues" evidence="1">
    <location>
        <begin position="90"/>
        <end position="105"/>
    </location>
</feature>
<feature type="compositionally biased region" description="Polar residues" evidence="1">
    <location>
        <begin position="186"/>
        <end position="201"/>
    </location>
</feature>
<feature type="compositionally biased region" description="Basic and acidic residues" evidence="1">
    <location>
        <begin position="20"/>
        <end position="29"/>
    </location>
</feature>
<dbReference type="AlphaFoldDB" id="A0AAD6J179"/>
<dbReference type="EMBL" id="JAQGDS010000003">
    <property type="protein sequence ID" value="KAJ6261754.1"/>
    <property type="molecule type" value="Genomic_DNA"/>
</dbReference>
<evidence type="ECO:0000313" key="2">
    <source>
        <dbReference type="EMBL" id="KAJ6261754.1"/>
    </source>
</evidence>
<comment type="caution">
    <text evidence="2">The sequence shown here is derived from an EMBL/GenBank/DDBJ whole genome shotgun (WGS) entry which is preliminary data.</text>
</comment>
<evidence type="ECO:0000313" key="3">
    <source>
        <dbReference type="Proteomes" id="UP001221413"/>
    </source>
</evidence>
<sequence>MVTAMKEASSLQCLPGRKSRGPDGGRDDGQVGQGRFGEVGCFSARSRARREGERGSGRRRRSWCCGRRSGREPEKRRRIEEEGREEEAEAERTADIRASRRKEGRDDEEGEEEEKKKKKKKMEEEEGSGRSVSGGVCGCGGGACGGGWIISEEVGASGRPFGAVVGFQSTRRRQPQRRQRQPAKQPDSSRTAGQQDSHQHR</sequence>
<feature type="compositionally biased region" description="Basic and acidic residues" evidence="1">
    <location>
        <begin position="69"/>
        <end position="81"/>
    </location>
</feature>
<keyword evidence="3" id="KW-1185">Reference proteome</keyword>
<gene>
    <name evidence="2" type="ORF">Dda_2553</name>
</gene>
<proteinExistence type="predicted"/>
<name>A0AAD6J179_DREDA</name>
<feature type="region of interest" description="Disordered" evidence="1">
    <location>
        <begin position="1"/>
        <end position="138"/>
    </location>
</feature>
<accession>A0AAD6J179</accession>
<protein>
    <submittedName>
        <fullName evidence="2">Uncharacterized protein</fullName>
    </submittedName>
</protein>
<organism evidence="2 3">
    <name type="scientific">Drechslerella dactyloides</name>
    <name type="common">Nematode-trapping fungus</name>
    <name type="synonym">Arthrobotrys dactyloides</name>
    <dbReference type="NCBI Taxonomy" id="74499"/>
    <lineage>
        <taxon>Eukaryota</taxon>
        <taxon>Fungi</taxon>
        <taxon>Dikarya</taxon>
        <taxon>Ascomycota</taxon>
        <taxon>Pezizomycotina</taxon>
        <taxon>Orbiliomycetes</taxon>
        <taxon>Orbiliales</taxon>
        <taxon>Orbiliaceae</taxon>
        <taxon>Drechslerella</taxon>
    </lineage>
</organism>
<reference evidence="2" key="1">
    <citation type="submission" date="2023-01" db="EMBL/GenBank/DDBJ databases">
        <title>The chitinases involved in constricting ring structure development in the nematode-trapping fungus Drechslerella dactyloides.</title>
        <authorList>
            <person name="Wang R."/>
            <person name="Zhang L."/>
            <person name="Tang P."/>
            <person name="Li S."/>
            <person name="Liang L."/>
        </authorList>
    </citation>
    <scope>NUCLEOTIDE SEQUENCE</scope>
    <source>
        <strain evidence="2">YMF1.00031</strain>
    </source>
</reference>